<keyword evidence="7 12" id="KW-0862">Zinc</keyword>
<dbReference type="InterPro" id="IPR016161">
    <property type="entry name" value="Ald_DH/histidinol_DH"/>
</dbReference>
<evidence type="ECO:0000256" key="7">
    <source>
        <dbReference type="ARBA" id="ARBA00022833"/>
    </source>
</evidence>
<dbReference type="PROSITE" id="PS00611">
    <property type="entry name" value="HISOL_DEHYDROGENASE"/>
    <property type="match status" value="1"/>
</dbReference>
<evidence type="ECO:0000256" key="14">
    <source>
        <dbReference type="RuleBase" id="RU004175"/>
    </source>
</evidence>
<feature type="binding site" evidence="12">
    <location>
        <position position="421"/>
    </location>
    <ligand>
        <name>substrate</name>
    </ligand>
</feature>
<dbReference type="HAMAP" id="MF_01024">
    <property type="entry name" value="HisD"/>
    <property type="match status" value="1"/>
</dbReference>
<sequence length="435" mass="45793">MISRIDLRGSLPGDLRSVLPRAELDVEAALEKVRPICEDVRHHGAAAVREYTRRFDGVELERTRVPVEEIGRALAGLDPAVRDALEESIRRARKVHRDQRRTDVTTEVVPGGTVTERWIPVGRVGLYVPGGRAVYPSSVVMNVVPAQEAGVGSLAVTSPAQAEFGGLPHPTILAACALLGVDEVYAAGGAQAIAMFAYGTEECPRADLVTGPGNIWVAAAKRLLKGVIGIDSEAGPTEIAVLADRTADPVHVAADLISQAEHDVLAAAVLVTDSVELADAVEAELKIQTDRTRHTARITEALAGRQSGIVLVDDVEAGLKVVDAYAAEHLEIQTADAEAVAARVRNAGAIFVGAFAPVSLGDYLAGSNHVLPTGGCACHSSGLSVQSFLRGVHVVRYDETALADATARVVALAEAEDLPAHGAAMKARFDWEIPS</sequence>
<keyword evidence="9 12" id="KW-0520">NAD</keyword>
<comment type="caution">
    <text evidence="15">The sequence shown here is derived from an EMBL/GenBank/DDBJ whole genome shotgun (WGS) entry which is preliminary data.</text>
</comment>
<dbReference type="Gene3D" id="3.40.50.1980">
    <property type="entry name" value="Nitrogenase molybdenum iron protein domain"/>
    <property type="match status" value="2"/>
</dbReference>
<comment type="function">
    <text evidence="1 12">Catalyzes the sequential NAD-dependent oxidations of L-histidinol to L-histidinaldehyde and then to L-histidine.</text>
</comment>
<evidence type="ECO:0000256" key="4">
    <source>
        <dbReference type="ARBA" id="ARBA00012965"/>
    </source>
</evidence>
<keyword evidence="8 12" id="KW-0560">Oxidoreductase</keyword>
<dbReference type="InterPro" id="IPR001692">
    <property type="entry name" value="Histidinol_DH_CS"/>
</dbReference>
<dbReference type="RefSeq" id="WP_378254163.1">
    <property type="nucleotide sequence ID" value="NZ_JBHSIT010000003.1"/>
</dbReference>
<dbReference type="Gene3D" id="1.20.5.1300">
    <property type="match status" value="1"/>
</dbReference>
<evidence type="ECO:0000256" key="11">
    <source>
        <dbReference type="ARBA" id="ARBA00049489"/>
    </source>
</evidence>
<gene>
    <name evidence="12 15" type="primary">hisD</name>
    <name evidence="15" type="ORF">ACFPCY_11535</name>
</gene>
<dbReference type="Proteomes" id="UP001595872">
    <property type="component" value="Unassembled WGS sequence"/>
</dbReference>
<name>A0ABV9TV09_9ACTN</name>
<feature type="binding site" evidence="12">
    <location>
        <position position="127"/>
    </location>
    <ligand>
        <name>NAD(+)</name>
        <dbReference type="ChEBI" id="CHEBI:57540"/>
    </ligand>
</feature>
<dbReference type="InterPro" id="IPR022695">
    <property type="entry name" value="Histidinol_DH_monofunct"/>
</dbReference>
<feature type="binding site" evidence="12">
    <location>
        <position position="259"/>
    </location>
    <ligand>
        <name>substrate</name>
    </ligand>
</feature>
<comment type="pathway">
    <text evidence="2 12">Amino-acid biosynthesis; L-histidine biosynthesis; L-histidine from 5-phospho-alpha-D-ribose 1-diphosphate: step 9/9.</text>
</comment>
<evidence type="ECO:0000256" key="3">
    <source>
        <dbReference type="ARBA" id="ARBA00010178"/>
    </source>
</evidence>
<dbReference type="Pfam" id="PF00815">
    <property type="entry name" value="Histidinol_dh"/>
    <property type="match status" value="1"/>
</dbReference>
<dbReference type="PANTHER" id="PTHR21256">
    <property type="entry name" value="HISTIDINOL DEHYDROGENASE HDH"/>
    <property type="match status" value="1"/>
</dbReference>
<feature type="binding site" evidence="12">
    <location>
        <position position="421"/>
    </location>
    <ligand>
        <name>Zn(2+)</name>
        <dbReference type="ChEBI" id="CHEBI:29105"/>
    </ligand>
</feature>
<feature type="binding site" evidence="12">
    <location>
        <position position="362"/>
    </location>
    <ligand>
        <name>Zn(2+)</name>
        <dbReference type="ChEBI" id="CHEBI:29105"/>
    </ligand>
</feature>
<dbReference type="CDD" id="cd06572">
    <property type="entry name" value="Histidinol_dh"/>
    <property type="match status" value="1"/>
</dbReference>
<keyword evidence="16" id="KW-1185">Reference proteome</keyword>
<comment type="similarity">
    <text evidence="3 12 13 14">Belongs to the histidinol dehydrogenase family.</text>
</comment>
<evidence type="ECO:0000256" key="12">
    <source>
        <dbReference type="HAMAP-Rule" id="MF_01024"/>
    </source>
</evidence>
<feature type="binding site" evidence="12">
    <location>
        <position position="262"/>
    </location>
    <ligand>
        <name>Zn(2+)</name>
        <dbReference type="ChEBI" id="CHEBI:29105"/>
    </ligand>
</feature>
<evidence type="ECO:0000256" key="6">
    <source>
        <dbReference type="ARBA" id="ARBA00022723"/>
    </source>
</evidence>
<keyword evidence="12" id="KW-0028">Amino-acid biosynthesis</keyword>
<evidence type="ECO:0000313" key="15">
    <source>
        <dbReference type="EMBL" id="MFC4907955.1"/>
    </source>
</evidence>
<feature type="binding site" evidence="12">
    <location>
        <position position="329"/>
    </location>
    <ligand>
        <name>substrate</name>
    </ligand>
</feature>
<evidence type="ECO:0000256" key="9">
    <source>
        <dbReference type="ARBA" id="ARBA00023027"/>
    </source>
</evidence>
<dbReference type="EC" id="1.1.1.23" evidence="4 12"/>
<evidence type="ECO:0000256" key="1">
    <source>
        <dbReference type="ARBA" id="ARBA00003850"/>
    </source>
</evidence>
<evidence type="ECO:0000313" key="16">
    <source>
        <dbReference type="Proteomes" id="UP001595872"/>
    </source>
</evidence>
<evidence type="ECO:0000256" key="8">
    <source>
        <dbReference type="ARBA" id="ARBA00023002"/>
    </source>
</evidence>
<dbReference type="NCBIfam" id="TIGR00069">
    <property type="entry name" value="hisD"/>
    <property type="match status" value="1"/>
</dbReference>
<keyword evidence="10 12" id="KW-0368">Histidine biosynthesis</keyword>
<protein>
    <recommendedName>
        <fullName evidence="5 12">Histidinol dehydrogenase</fullName>
        <shortName evidence="12">HDH</shortName>
        <ecNumber evidence="4 12">1.1.1.23</ecNumber>
    </recommendedName>
</protein>
<feature type="binding site" evidence="12">
    <location>
        <position position="214"/>
    </location>
    <ligand>
        <name>NAD(+)</name>
        <dbReference type="ChEBI" id="CHEBI:57540"/>
    </ligand>
</feature>
<dbReference type="SUPFAM" id="SSF53720">
    <property type="entry name" value="ALDH-like"/>
    <property type="match status" value="1"/>
</dbReference>
<feature type="binding site" evidence="12">
    <location>
        <position position="362"/>
    </location>
    <ligand>
        <name>substrate</name>
    </ligand>
</feature>
<evidence type="ECO:0000256" key="13">
    <source>
        <dbReference type="PIRNR" id="PIRNR000099"/>
    </source>
</evidence>
<feature type="binding site" evidence="12">
    <location>
        <position position="259"/>
    </location>
    <ligand>
        <name>Zn(2+)</name>
        <dbReference type="ChEBI" id="CHEBI:29105"/>
    </ligand>
</feature>
<dbReference type="PANTHER" id="PTHR21256:SF2">
    <property type="entry name" value="HISTIDINE BIOSYNTHESIS TRIFUNCTIONAL PROTEIN"/>
    <property type="match status" value="1"/>
</dbReference>
<dbReference type="PIRSF" id="PIRSF000099">
    <property type="entry name" value="Histidinol_dh"/>
    <property type="match status" value="1"/>
</dbReference>
<keyword evidence="6 12" id="KW-0479">Metal-binding</keyword>
<comment type="catalytic activity">
    <reaction evidence="11 12">
        <text>L-histidinol + 2 NAD(+) + H2O = L-histidine + 2 NADH + 3 H(+)</text>
        <dbReference type="Rhea" id="RHEA:20641"/>
        <dbReference type="ChEBI" id="CHEBI:15377"/>
        <dbReference type="ChEBI" id="CHEBI:15378"/>
        <dbReference type="ChEBI" id="CHEBI:57540"/>
        <dbReference type="ChEBI" id="CHEBI:57595"/>
        <dbReference type="ChEBI" id="CHEBI:57699"/>
        <dbReference type="ChEBI" id="CHEBI:57945"/>
        <dbReference type="EC" id="1.1.1.23"/>
    </reaction>
</comment>
<organism evidence="15 16">
    <name type="scientific">Actinomadura gamaensis</name>
    <dbReference type="NCBI Taxonomy" id="1763541"/>
    <lineage>
        <taxon>Bacteria</taxon>
        <taxon>Bacillati</taxon>
        <taxon>Actinomycetota</taxon>
        <taxon>Actinomycetes</taxon>
        <taxon>Streptosporangiales</taxon>
        <taxon>Thermomonosporaceae</taxon>
        <taxon>Actinomadura</taxon>
    </lineage>
</organism>
<dbReference type="InterPro" id="IPR012131">
    <property type="entry name" value="Hstdl_DH"/>
</dbReference>
<dbReference type="GO" id="GO:0004399">
    <property type="term" value="F:histidinol dehydrogenase activity"/>
    <property type="evidence" value="ECO:0007669"/>
    <property type="project" value="UniProtKB-EC"/>
</dbReference>
<evidence type="ECO:0000256" key="2">
    <source>
        <dbReference type="ARBA" id="ARBA00004940"/>
    </source>
</evidence>
<comment type="cofactor">
    <cofactor evidence="12">
        <name>Zn(2+)</name>
        <dbReference type="ChEBI" id="CHEBI:29105"/>
    </cofactor>
    <text evidence="12">Binds 1 zinc ion per subunit.</text>
</comment>
<evidence type="ECO:0000256" key="10">
    <source>
        <dbReference type="ARBA" id="ARBA00023102"/>
    </source>
</evidence>
<feature type="binding site" evidence="12">
    <location>
        <position position="237"/>
    </location>
    <ligand>
        <name>substrate</name>
    </ligand>
</feature>
<dbReference type="PRINTS" id="PR00083">
    <property type="entry name" value="HOLDHDRGNASE"/>
</dbReference>
<dbReference type="EMBL" id="JBHSIT010000003">
    <property type="protein sequence ID" value="MFC4907955.1"/>
    <property type="molecule type" value="Genomic_DNA"/>
</dbReference>
<proteinExistence type="inferred from homology"/>
<feature type="active site" description="Proton acceptor" evidence="12">
    <location>
        <position position="328"/>
    </location>
</feature>
<evidence type="ECO:0000256" key="5">
    <source>
        <dbReference type="ARBA" id="ARBA00016531"/>
    </source>
</evidence>
<feature type="binding site" evidence="12">
    <location>
        <position position="416"/>
    </location>
    <ligand>
        <name>substrate</name>
    </ligand>
</feature>
<reference evidence="16" key="1">
    <citation type="journal article" date="2019" name="Int. J. Syst. Evol. Microbiol.">
        <title>The Global Catalogue of Microorganisms (GCM) 10K type strain sequencing project: providing services to taxonomists for standard genome sequencing and annotation.</title>
        <authorList>
            <consortium name="The Broad Institute Genomics Platform"/>
            <consortium name="The Broad Institute Genome Sequencing Center for Infectious Disease"/>
            <person name="Wu L."/>
            <person name="Ma J."/>
        </authorList>
    </citation>
    <scope>NUCLEOTIDE SEQUENCE [LARGE SCALE GENOMIC DNA]</scope>
    <source>
        <strain evidence="16">KLKA75</strain>
    </source>
</reference>
<feature type="binding site" evidence="12">
    <location>
        <position position="191"/>
    </location>
    <ligand>
        <name>NAD(+)</name>
        <dbReference type="ChEBI" id="CHEBI:57540"/>
    </ligand>
</feature>
<feature type="binding site" evidence="12">
    <location>
        <position position="262"/>
    </location>
    <ligand>
        <name>substrate</name>
    </ligand>
</feature>
<feature type="active site" description="Proton acceptor" evidence="12">
    <location>
        <position position="329"/>
    </location>
</feature>
<accession>A0ABV9TV09</accession>